<feature type="domain" description="RsgI N-terminal anti-sigma" evidence="7">
    <location>
        <begin position="1"/>
        <end position="47"/>
    </location>
</feature>
<dbReference type="EMBL" id="PVXQ01000001">
    <property type="protein sequence ID" value="PRR84646.1"/>
    <property type="molecule type" value="Genomic_DNA"/>
</dbReference>
<accession>A0A2T0BL83</accession>
<reference evidence="8 9" key="1">
    <citation type="submission" date="2018-03" db="EMBL/GenBank/DDBJ databases">
        <title>Genome sequence of Clostridium vincentii DSM 10228.</title>
        <authorList>
            <person name="Poehlein A."/>
            <person name="Daniel R."/>
        </authorList>
    </citation>
    <scope>NUCLEOTIDE SEQUENCE [LARGE SCALE GENOMIC DNA]</scope>
    <source>
        <strain evidence="8 9">DSM 10228</strain>
    </source>
</reference>
<dbReference type="OrthoDB" id="9800626at2"/>
<evidence type="ECO:0000256" key="3">
    <source>
        <dbReference type="ARBA" id="ARBA00022692"/>
    </source>
</evidence>
<keyword evidence="3 6" id="KW-0812">Transmembrane</keyword>
<dbReference type="AlphaFoldDB" id="A0A2T0BL83"/>
<evidence type="ECO:0000256" key="4">
    <source>
        <dbReference type="ARBA" id="ARBA00022989"/>
    </source>
</evidence>
<keyword evidence="5 6" id="KW-0472">Membrane</keyword>
<dbReference type="Pfam" id="PF12791">
    <property type="entry name" value="RsgI_N"/>
    <property type="match status" value="1"/>
</dbReference>
<evidence type="ECO:0000313" key="8">
    <source>
        <dbReference type="EMBL" id="PRR84646.1"/>
    </source>
</evidence>
<keyword evidence="9" id="KW-1185">Reference proteome</keyword>
<protein>
    <submittedName>
        <fullName evidence="8">Anti-sigma-I factor RsgI</fullName>
    </submittedName>
</protein>
<dbReference type="InterPro" id="IPR024449">
    <property type="entry name" value="Anti-sigma_RsgI_N"/>
</dbReference>
<organism evidence="8 9">
    <name type="scientific">Clostridium vincentii</name>
    <dbReference type="NCBI Taxonomy" id="52704"/>
    <lineage>
        <taxon>Bacteria</taxon>
        <taxon>Bacillati</taxon>
        <taxon>Bacillota</taxon>
        <taxon>Clostridia</taxon>
        <taxon>Eubacteriales</taxon>
        <taxon>Clostridiaceae</taxon>
        <taxon>Clostridium</taxon>
    </lineage>
</organism>
<comment type="subcellular location">
    <subcellularLocation>
        <location evidence="1">Cell membrane</location>
        <topology evidence="1">Single-pass membrane protein</topology>
    </subcellularLocation>
</comment>
<sequence length="221" mass="24065">MKGVIVEIRNDYAAILSDNGSIIKIKNNNYQIGEEIQMKNTTKKAKKKIYVLAASVAATILIAGTGVYAYTTPYSYVSLDVNPSIEYKVNIFDRVIEASDVNDDGADIIINLDVKNKTIDNAIKDTITEINEQGYFKEDESGGVVIATSCDDSEKAEELASELKEKAEAVITEKSITAEIEVLSVGKERVLEAKELGVTPGKLNLVEKLQKSAANPEDVSI</sequence>
<evidence type="ECO:0000256" key="2">
    <source>
        <dbReference type="ARBA" id="ARBA00022475"/>
    </source>
</evidence>
<evidence type="ECO:0000313" key="9">
    <source>
        <dbReference type="Proteomes" id="UP000239471"/>
    </source>
</evidence>
<dbReference type="Proteomes" id="UP000239471">
    <property type="component" value="Unassembled WGS sequence"/>
</dbReference>
<comment type="caution">
    <text evidence="8">The sequence shown here is derived from an EMBL/GenBank/DDBJ whole genome shotgun (WGS) entry which is preliminary data.</text>
</comment>
<keyword evidence="2" id="KW-1003">Cell membrane</keyword>
<evidence type="ECO:0000259" key="7">
    <source>
        <dbReference type="PROSITE" id="PS51849"/>
    </source>
</evidence>
<dbReference type="PROSITE" id="PS51849">
    <property type="entry name" value="RSGI_N"/>
    <property type="match status" value="1"/>
</dbReference>
<evidence type="ECO:0000256" key="6">
    <source>
        <dbReference type="SAM" id="Phobius"/>
    </source>
</evidence>
<evidence type="ECO:0000256" key="5">
    <source>
        <dbReference type="ARBA" id="ARBA00023136"/>
    </source>
</evidence>
<dbReference type="RefSeq" id="WP_106058222.1">
    <property type="nucleotide sequence ID" value="NZ_PVXQ01000001.1"/>
</dbReference>
<dbReference type="InterPro" id="IPR055431">
    <property type="entry name" value="RsgI_M"/>
</dbReference>
<evidence type="ECO:0000256" key="1">
    <source>
        <dbReference type="ARBA" id="ARBA00004162"/>
    </source>
</evidence>
<name>A0A2T0BL83_9CLOT</name>
<proteinExistence type="predicted"/>
<feature type="transmembrane region" description="Helical" evidence="6">
    <location>
        <begin position="49"/>
        <end position="70"/>
    </location>
</feature>
<dbReference type="Pfam" id="PF23750">
    <property type="entry name" value="RsgI_M"/>
    <property type="match status" value="1"/>
</dbReference>
<keyword evidence="4 6" id="KW-1133">Transmembrane helix</keyword>
<dbReference type="GO" id="GO:0005886">
    <property type="term" value="C:plasma membrane"/>
    <property type="evidence" value="ECO:0007669"/>
    <property type="project" value="UniProtKB-SubCell"/>
</dbReference>
<gene>
    <name evidence="8" type="primary">rsgI</name>
    <name evidence="8" type="ORF">CLVI_01690</name>
</gene>